<dbReference type="AlphaFoldDB" id="A0A1M6IAV5"/>
<evidence type="ECO:0000313" key="1">
    <source>
        <dbReference type="EMBL" id="SHJ31518.1"/>
    </source>
</evidence>
<dbReference type="PANTHER" id="PTHR34071">
    <property type="entry name" value="5-NITROIMIDAZOLE ANTIBIOTICS RESISTANCE PROTEIN, NIMA-FAMILY-RELATED PROTEIN-RELATED"/>
    <property type="match status" value="1"/>
</dbReference>
<dbReference type="InterPro" id="IPR024747">
    <property type="entry name" value="Pyridox_Oxase-rel"/>
</dbReference>
<sequence length="154" mass="17569">MFRELRRKDKKMEPELIEKLLEEVEYGVMSCVEDGGYGYGVPVNHIYMDGAIYFHCAYAGHKMDAIERNSKVSYLVVDKSQVLPEDLDTRFSSVIVFGNAYIVEGDEKNKALHEIGNKFSKGFEDKVEKEIEKVGNNTCVVKIEIEHKEGKIAK</sequence>
<name>A0A1M6IAV5_9FIRM</name>
<dbReference type="RefSeq" id="WP_073049689.1">
    <property type="nucleotide sequence ID" value="NZ_FQZL01000016.1"/>
</dbReference>
<dbReference type="OrthoDB" id="9794935at2"/>
<organism evidence="1 2">
    <name type="scientific">Dethiosulfatibacter aminovorans DSM 17477</name>
    <dbReference type="NCBI Taxonomy" id="1121476"/>
    <lineage>
        <taxon>Bacteria</taxon>
        <taxon>Bacillati</taxon>
        <taxon>Bacillota</taxon>
        <taxon>Tissierellia</taxon>
        <taxon>Dethiosulfatibacter</taxon>
    </lineage>
</organism>
<gene>
    <name evidence="1" type="ORF">SAMN02745751_02261</name>
</gene>
<dbReference type="Proteomes" id="UP000184052">
    <property type="component" value="Unassembled WGS sequence"/>
</dbReference>
<dbReference type="STRING" id="1121476.SAMN02745751_02261"/>
<dbReference type="InterPro" id="IPR012349">
    <property type="entry name" value="Split_barrel_FMN-bd"/>
</dbReference>
<dbReference type="Gene3D" id="2.30.110.10">
    <property type="entry name" value="Electron Transport, Fmn-binding Protein, Chain A"/>
    <property type="match status" value="1"/>
</dbReference>
<protein>
    <recommendedName>
        <fullName evidence="3">Nitroimidazol reductase NimA, pyridoxamine 5'-phosphate oxidase superfamily</fullName>
    </recommendedName>
</protein>
<reference evidence="1 2" key="1">
    <citation type="submission" date="2016-11" db="EMBL/GenBank/DDBJ databases">
        <authorList>
            <person name="Jaros S."/>
            <person name="Januszkiewicz K."/>
            <person name="Wedrychowicz H."/>
        </authorList>
    </citation>
    <scope>NUCLEOTIDE SEQUENCE [LARGE SCALE GENOMIC DNA]</scope>
    <source>
        <strain evidence="1 2">DSM 17477</strain>
    </source>
</reference>
<keyword evidence="2" id="KW-1185">Reference proteome</keyword>
<evidence type="ECO:0000313" key="2">
    <source>
        <dbReference type="Proteomes" id="UP000184052"/>
    </source>
</evidence>
<dbReference type="PANTHER" id="PTHR34071:SF2">
    <property type="entry name" value="FLAVIN-NUCLEOTIDE-BINDING PROTEIN"/>
    <property type="match status" value="1"/>
</dbReference>
<evidence type="ECO:0008006" key="3">
    <source>
        <dbReference type="Google" id="ProtNLM"/>
    </source>
</evidence>
<accession>A0A1M6IAV5</accession>
<dbReference type="SUPFAM" id="SSF50475">
    <property type="entry name" value="FMN-binding split barrel"/>
    <property type="match status" value="1"/>
</dbReference>
<dbReference type="EMBL" id="FQZL01000016">
    <property type="protein sequence ID" value="SHJ31518.1"/>
    <property type="molecule type" value="Genomic_DNA"/>
</dbReference>
<proteinExistence type="predicted"/>
<dbReference type="Pfam" id="PF12900">
    <property type="entry name" value="Pyridox_ox_2"/>
    <property type="match status" value="1"/>
</dbReference>